<reference evidence="2" key="3">
    <citation type="submission" date="2025-09" db="UniProtKB">
        <authorList>
            <consortium name="Ensembl"/>
        </authorList>
    </citation>
    <scope>IDENTIFICATION</scope>
</reference>
<accession>A0A671U526</accession>
<organism evidence="2 3">
    <name type="scientific">Sparus aurata</name>
    <name type="common">Gilthead sea bream</name>
    <dbReference type="NCBI Taxonomy" id="8175"/>
    <lineage>
        <taxon>Eukaryota</taxon>
        <taxon>Metazoa</taxon>
        <taxon>Chordata</taxon>
        <taxon>Craniata</taxon>
        <taxon>Vertebrata</taxon>
        <taxon>Euteleostomi</taxon>
        <taxon>Actinopterygii</taxon>
        <taxon>Neopterygii</taxon>
        <taxon>Teleostei</taxon>
        <taxon>Neoteleostei</taxon>
        <taxon>Acanthomorphata</taxon>
        <taxon>Eupercaria</taxon>
        <taxon>Spariformes</taxon>
        <taxon>Sparidae</taxon>
        <taxon>Sparus</taxon>
    </lineage>
</organism>
<dbReference type="PANTHER" id="PTHR33332">
    <property type="entry name" value="REVERSE TRANSCRIPTASE DOMAIN-CONTAINING PROTEIN"/>
    <property type="match status" value="1"/>
</dbReference>
<evidence type="ECO:0000313" key="3">
    <source>
        <dbReference type="Proteomes" id="UP000472265"/>
    </source>
</evidence>
<dbReference type="InterPro" id="IPR043502">
    <property type="entry name" value="DNA/RNA_pol_sf"/>
</dbReference>
<reference evidence="2" key="2">
    <citation type="submission" date="2025-08" db="UniProtKB">
        <authorList>
            <consortium name="Ensembl"/>
        </authorList>
    </citation>
    <scope>IDENTIFICATION</scope>
</reference>
<evidence type="ECO:0000259" key="1">
    <source>
        <dbReference type="PROSITE" id="PS50878"/>
    </source>
</evidence>
<dbReference type="PROSITE" id="PS50878">
    <property type="entry name" value="RT_POL"/>
    <property type="match status" value="1"/>
</dbReference>
<protein>
    <recommendedName>
        <fullName evidence="1">Reverse transcriptase domain-containing protein</fullName>
    </recommendedName>
</protein>
<reference evidence="2" key="1">
    <citation type="submission" date="2021-04" db="EMBL/GenBank/DDBJ databases">
        <authorList>
            <consortium name="Wellcome Sanger Institute Data Sharing"/>
        </authorList>
    </citation>
    <scope>NUCLEOTIDE SEQUENCE [LARGE SCALE GENOMIC DNA]</scope>
</reference>
<dbReference type="InParanoid" id="A0A671U526"/>
<proteinExistence type="predicted"/>
<evidence type="ECO:0000313" key="2">
    <source>
        <dbReference type="Ensembl" id="ENSSAUP00010007962.1"/>
    </source>
</evidence>
<dbReference type="Ensembl" id="ENSSAUT00010008505.1">
    <property type="protein sequence ID" value="ENSSAUP00010007962.1"/>
    <property type="gene ID" value="ENSSAUG00010003940.1"/>
</dbReference>
<dbReference type="GeneTree" id="ENSGT01150000286986"/>
<dbReference type="Proteomes" id="UP000472265">
    <property type="component" value="Chromosome 4"/>
</dbReference>
<name>A0A671U526_SPAAU</name>
<dbReference type="CDD" id="cd01650">
    <property type="entry name" value="RT_nLTR_like"/>
    <property type="match status" value="1"/>
</dbReference>
<dbReference type="Pfam" id="PF00078">
    <property type="entry name" value="RVT_1"/>
    <property type="match status" value="1"/>
</dbReference>
<dbReference type="InterPro" id="IPR000477">
    <property type="entry name" value="RT_dom"/>
</dbReference>
<sequence length="299" mass="33756">MKFYVDISKHTNRRRFKGGGVFPASFKTAVVKPLLKKSNLDPNIFNNYRPVSNLPFLSKILEKLVFNQVNDFLIANNILEKCQSGFRTNHSTETALLKILNDIRCNLDNNELTVLVLLDLTAAFDTVDHHILLDRLKNLVGLSGTVLNWFISYLIDQHFFVSMDTCSSETHKIKCGVPQGSILGPTLFNLYMLPLGDVIRRHGISFHSYADDTQLYIAVSPDDTGPIDVLFNCILDIKTWMAGNFLQLNQDKTEILLIGPEGQKEKLLPKLKNFKLSQSVKNLGVFLTLSSVLFHTSKI</sequence>
<dbReference type="OMA" id="HHSTEMA"/>
<feature type="domain" description="Reverse transcriptase" evidence="1">
    <location>
        <begin position="15"/>
        <end position="287"/>
    </location>
</feature>
<dbReference type="AlphaFoldDB" id="A0A671U526"/>
<keyword evidence="3" id="KW-1185">Reference proteome</keyword>
<dbReference type="SUPFAM" id="SSF56672">
    <property type="entry name" value="DNA/RNA polymerases"/>
    <property type="match status" value="1"/>
</dbReference>